<sequence>MLQDGKTLSETLAVIRSTLLSESLLSPVVLLQSRNLRGALPTQSSEGGSVILPWTGPGCSFLNVKCRAMRASASFRCSRGVIAAVCPKPNSYLVKTDDGRSFRRNRSSIYVDKSTPVVPRAVGKPSHKNGSHWREMLDIPRRQVLVPRVPVGRVVTFEPFQQELRQAAQRDPTLTPTVNSCQNAQSSVRSQLASSRGYNAVRNSWKSLLNTKLSPFNVGLVPELN</sequence>
<dbReference type="PANTHER" id="PTHR33244:SF3">
    <property type="entry name" value="PEPTIDASE A2 DOMAIN-CONTAINING PROTEIN"/>
    <property type="match status" value="1"/>
</dbReference>
<keyword evidence="2" id="KW-1185">Reference proteome</keyword>
<name>A0ABR0AH51_9CRUS</name>
<protein>
    <submittedName>
        <fullName evidence="1">Uncharacterized protein</fullName>
    </submittedName>
</protein>
<organism evidence="1 2">
    <name type="scientific">Daphnia magna</name>
    <dbReference type="NCBI Taxonomy" id="35525"/>
    <lineage>
        <taxon>Eukaryota</taxon>
        <taxon>Metazoa</taxon>
        <taxon>Ecdysozoa</taxon>
        <taxon>Arthropoda</taxon>
        <taxon>Crustacea</taxon>
        <taxon>Branchiopoda</taxon>
        <taxon>Diplostraca</taxon>
        <taxon>Cladocera</taxon>
        <taxon>Anomopoda</taxon>
        <taxon>Daphniidae</taxon>
        <taxon>Daphnia</taxon>
    </lineage>
</organism>
<evidence type="ECO:0000313" key="2">
    <source>
        <dbReference type="Proteomes" id="UP001234178"/>
    </source>
</evidence>
<accession>A0ABR0AH51</accession>
<proteinExistence type="predicted"/>
<dbReference type="Proteomes" id="UP001234178">
    <property type="component" value="Unassembled WGS sequence"/>
</dbReference>
<gene>
    <name evidence="1" type="ORF">OUZ56_009875</name>
</gene>
<evidence type="ECO:0000313" key="1">
    <source>
        <dbReference type="EMBL" id="KAK4024452.1"/>
    </source>
</evidence>
<dbReference type="PANTHER" id="PTHR33244">
    <property type="entry name" value="INTEGRASE CATALYTIC DOMAIN-CONTAINING PROTEIN-RELATED"/>
    <property type="match status" value="1"/>
</dbReference>
<dbReference type="EMBL" id="JAOYFB010000037">
    <property type="protein sequence ID" value="KAK4024452.1"/>
    <property type="molecule type" value="Genomic_DNA"/>
</dbReference>
<comment type="caution">
    <text evidence="1">The sequence shown here is derived from an EMBL/GenBank/DDBJ whole genome shotgun (WGS) entry which is preliminary data.</text>
</comment>
<reference evidence="1 2" key="1">
    <citation type="journal article" date="2023" name="Nucleic Acids Res.">
        <title>The hologenome of Daphnia magna reveals possible DNA methylation and microbiome-mediated evolution of the host genome.</title>
        <authorList>
            <person name="Chaturvedi A."/>
            <person name="Li X."/>
            <person name="Dhandapani V."/>
            <person name="Marshall H."/>
            <person name="Kissane S."/>
            <person name="Cuenca-Cambronero M."/>
            <person name="Asole G."/>
            <person name="Calvet F."/>
            <person name="Ruiz-Romero M."/>
            <person name="Marangio P."/>
            <person name="Guigo R."/>
            <person name="Rago D."/>
            <person name="Mirbahai L."/>
            <person name="Eastwood N."/>
            <person name="Colbourne J.K."/>
            <person name="Zhou J."/>
            <person name="Mallon E."/>
            <person name="Orsini L."/>
        </authorList>
    </citation>
    <scope>NUCLEOTIDE SEQUENCE [LARGE SCALE GENOMIC DNA]</scope>
    <source>
        <strain evidence="1">LRV0_1</strain>
    </source>
</reference>